<dbReference type="AlphaFoldDB" id="G4Z1W2"/>
<dbReference type="STRING" id="1094619.G4Z1W2"/>
<proteinExistence type="predicted"/>
<protein>
    <recommendedName>
        <fullName evidence="1">Protein kinase domain-containing protein</fullName>
    </recommendedName>
</protein>
<dbReference type="SMR" id="G4Z1W2"/>
<feature type="non-terminal residue" evidence="2">
    <location>
        <position position="1"/>
    </location>
</feature>
<dbReference type="SUPFAM" id="SSF56112">
    <property type="entry name" value="Protein kinase-like (PK-like)"/>
    <property type="match status" value="1"/>
</dbReference>
<accession>G4Z1W2</accession>
<dbReference type="InterPro" id="IPR011009">
    <property type="entry name" value="Kinase-like_dom_sf"/>
</dbReference>
<reference evidence="2 3" key="1">
    <citation type="journal article" date="2006" name="Science">
        <title>Phytophthora genome sequences uncover evolutionary origins and mechanisms of pathogenesis.</title>
        <authorList>
            <person name="Tyler B.M."/>
            <person name="Tripathy S."/>
            <person name="Zhang X."/>
            <person name="Dehal P."/>
            <person name="Jiang R.H."/>
            <person name="Aerts A."/>
            <person name="Arredondo F.D."/>
            <person name="Baxter L."/>
            <person name="Bensasson D."/>
            <person name="Beynon J.L."/>
            <person name="Chapman J."/>
            <person name="Damasceno C.M."/>
            <person name="Dorrance A.E."/>
            <person name="Dou D."/>
            <person name="Dickerman A.W."/>
            <person name="Dubchak I.L."/>
            <person name="Garbelotto M."/>
            <person name="Gijzen M."/>
            <person name="Gordon S.G."/>
            <person name="Govers F."/>
            <person name="Grunwald N.J."/>
            <person name="Huang W."/>
            <person name="Ivors K.L."/>
            <person name="Jones R.W."/>
            <person name="Kamoun S."/>
            <person name="Krampis K."/>
            <person name="Lamour K.H."/>
            <person name="Lee M.K."/>
            <person name="McDonald W.H."/>
            <person name="Medina M."/>
            <person name="Meijer H.J."/>
            <person name="Nordberg E.K."/>
            <person name="Maclean D.J."/>
            <person name="Ospina-Giraldo M.D."/>
            <person name="Morris P.F."/>
            <person name="Phuntumart V."/>
            <person name="Putnam N.H."/>
            <person name="Rash S."/>
            <person name="Rose J.K."/>
            <person name="Sakihama Y."/>
            <person name="Salamov A.A."/>
            <person name="Savidor A."/>
            <person name="Scheuring C.F."/>
            <person name="Smith B.M."/>
            <person name="Sobral B.W."/>
            <person name="Terry A."/>
            <person name="Torto-Alalibo T.A."/>
            <person name="Win J."/>
            <person name="Xu Z."/>
            <person name="Zhang H."/>
            <person name="Grigoriev I.V."/>
            <person name="Rokhsar D.S."/>
            <person name="Boore J.L."/>
        </authorList>
    </citation>
    <scope>NUCLEOTIDE SEQUENCE [LARGE SCALE GENOMIC DNA]</scope>
    <source>
        <strain evidence="2 3">P6497</strain>
    </source>
</reference>
<sequence length="171" mass="19350">VKIWYKLRHPHIVQLFGACHINQPFFVWTKLHEAALGLSYLHSHGVVHGDLKCNNILIGSDGHAKLTDFGLSFMSDTTQMRHHQPVVGAVRWKAPEVLRGEGPTFASDIYSFGMCILEVVSGEIPWGTNLPDAVVKYQVLKKKRLPKRPENFRDEAFALIEGTCQYDPSKR</sequence>
<dbReference type="GO" id="GO:0004674">
    <property type="term" value="F:protein serine/threonine kinase activity"/>
    <property type="evidence" value="ECO:0007669"/>
    <property type="project" value="TreeGrafter"/>
</dbReference>
<dbReference type="PANTHER" id="PTHR44329:SF214">
    <property type="entry name" value="PROTEIN KINASE DOMAIN-CONTAINING PROTEIN"/>
    <property type="match status" value="1"/>
</dbReference>
<feature type="domain" description="Protein kinase" evidence="1">
    <location>
        <begin position="1"/>
        <end position="171"/>
    </location>
</feature>
<organism evidence="2 3">
    <name type="scientific">Phytophthora sojae (strain P6497)</name>
    <name type="common">Soybean stem and root rot agent</name>
    <name type="synonym">Phytophthora megasperma f. sp. glycines</name>
    <dbReference type="NCBI Taxonomy" id="1094619"/>
    <lineage>
        <taxon>Eukaryota</taxon>
        <taxon>Sar</taxon>
        <taxon>Stramenopiles</taxon>
        <taxon>Oomycota</taxon>
        <taxon>Peronosporomycetes</taxon>
        <taxon>Peronosporales</taxon>
        <taxon>Peronosporaceae</taxon>
        <taxon>Phytophthora</taxon>
    </lineage>
</organism>
<dbReference type="GO" id="GO:0005524">
    <property type="term" value="F:ATP binding"/>
    <property type="evidence" value="ECO:0007669"/>
    <property type="project" value="InterPro"/>
</dbReference>
<evidence type="ECO:0000259" key="1">
    <source>
        <dbReference type="PROSITE" id="PS50011"/>
    </source>
</evidence>
<evidence type="ECO:0000313" key="2">
    <source>
        <dbReference type="EMBL" id="EGZ19960.1"/>
    </source>
</evidence>
<dbReference type="OMA" id="GACHINQ"/>
<dbReference type="PANTHER" id="PTHR44329">
    <property type="entry name" value="SERINE/THREONINE-PROTEIN KINASE TNNI3K-RELATED"/>
    <property type="match status" value="1"/>
</dbReference>
<dbReference type="EMBL" id="JH159153">
    <property type="protein sequence ID" value="EGZ19960.1"/>
    <property type="molecule type" value="Genomic_DNA"/>
</dbReference>
<dbReference type="Proteomes" id="UP000002640">
    <property type="component" value="Unassembled WGS sequence"/>
</dbReference>
<dbReference type="Pfam" id="PF00069">
    <property type="entry name" value="Pkinase"/>
    <property type="match status" value="1"/>
</dbReference>
<dbReference type="PROSITE" id="PS00108">
    <property type="entry name" value="PROTEIN_KINASE_ST"/>
    <property type="match status" value="1"/>
</dbReference>
<dbReference type="SMART" id="SM00220">
    <property type="entry name" value="S_TKc"/>
    <property type="match status" value="1"/>
</dbReference>
<dbReference type="RefSeq" id="XP_009522677.1">
    <property type="nucleotide sequence ID" value="XM_009524382.1"/>
</dbReference>
<dbReference type="InterPro" id="IPR008271">
    <property type="entry name" value="Ser/Thr_kinase_AS"/>
</dbReference>
<evidence type="ECO:0000313" key="3">
    <source>
        <dbReference type="Proteomes" id="UP000002640"/>
    </source>
</evidence>
<dbReference type="InterPro" id="IPR051681">
    <property type="entry name" value="Ser/Thr_Kinases-Pseudokinases"/>
</dbReference>
<name>G4Z1W2_PHYSP</name>
<dbReference type="PROSITE" id="PS50011">
    <property type="entry name" value="PROTEIN_KINASE_DOM"/>
    <property type="match status" value="1"/>
</dbReference>
<dbReference type="Gene3D" id="1.10.510.10">
    <property type="entry name" value="Transferase(Phosphotransferase) domain 1"/>
    <property type="match status" value="1"/>
</dbReference>
<keyword evidence="3" id="KW-1185">Reference proteome</keyword>
<feature type="non-terminal residue" evidence="2">
    <location>
        <position position="171"/>
    </location>
</feature>
<dbReference type="GeneID" id="20653218"/>
<gene>
    <name evidence="2" type="ORF">PHYSODRAFT_460208</name>
</gene>
<dbReference type="InParanoid" id="G4Z1W2"/>
<dbReference type="InterPro" id="IPR000719">
    <property type="entry name" value="Prot_kinase_dom"/>
</dbReference>
<dbReference type="KEGG" id="psoj:PHYSODRAFT_460208"/>